<dbReference type="Proteomes" id="UP000316852">
    <property type="component" value="Unassembled WGS sequence"/>
</dbReference>
<dbReference type="Pfam" id="PF10137">
    <property type="entry name" value="CAP12-PCTIR_TIR"/>
    <property type="match status" value="1"/>
</dbReference>
<feature type="domain" description="CD-NTase-associated protein 12/Pycsar effector protein TIR" evidence="1">
    <location>
        <begin position="144"/>
        <end position="261"/>
    </location>
</feature>
<accession>A0A538T5T6</accession>
<name>A0A538T5T6_UNCEI</name>
<comment type="caution">
    <text evidence="2">The sequence shown here is derived from an EMBL/GenBank/DDBJ whole genome shotgun (WGS) entry which is preliminary data.</text>
</comment>
<dbReference type="EMBL" id="VBOW01000029">
    <property type="protein sequence ID" value="TMQ58834.1"/>
    <property type="molecule type" value="Genomic_DNA"/>
</dbReference>
<evidence type="ECO:0000313" key="3">
    <source>
        <dbReference type="Proteomes" id="UP000316852"/>
    </source>
</evidence>
<reference evidence="2 3" key="1">
    <citation type="journal article" date="2019" name="Nat. Microbiol.">
        <title>Mediterranean grassland soil C-N compound turnover is dependent on rainfall and depth, and is mediated by genomically divergent microorganisms.</title>
        <authorList>
            <person name="Diamond S."/>
            <person name="Andeer P.F."/>
            <person name="Li Z."/>
            <person name="Crits-Christoph A."/>
            <person name="Burstein D."/>
            <person name="Anantharaman K."/>
            <person name="Lane K.R."/>
            <person name="Thomas B.C."/>
            <person name="Pan C."/>
            <person name="Northen T.R."/>
            <person name="Banfield J.F."/>
        </authorList>
    </citation>
    <scope>NUCLEOTIDE SEQUENCE [LARGE SCALE GENOMIC DNA]</scope>
    <source>
        <strain evidence="2">WS_6</strain>
    </source>
</reference>
<dbReference type="AlphaFoldDB" id="A0A538T5T6"/>
<organism evidence="2 3">
    <name type="scientific">Eiseniibacteriota bacterium</name>
    <dbReference type="NCBI Taxonomy" id="2212470"/>
    <lineage>
        <taxon>Bacteria</taxon>
        <taxon>Candidatus Eiseniibacteriota</taxon>
    </lineage>
</organism>
<protein>
    <recommendedName>
        <fullName evidence="1">CD-NTase-associated protein 12/Pycsar effector protein TIR domain-containing protein</fullName>
    </recommendedName>
</protein>
<evidence type="ECO:0000259" key="1">
    <source>
        <dbReference type="Pfam" id="PF10137"/>
    </source>
</evidence>
<gene>
    <name evidence="2" type="ORF">E6K76_06840</name>
</gene>
<evidence type="ECO:0000313" key="2">
    <source>
        <dbReference type="EMBL" id="TMQ58834.1"/>
    </source>
</evidence>
<dbReference type="InterPro" id="IPR019302">
    <property type="entry name" value="CAP12/PCTIR_TIR_dom"/>
</dbReference>
<sequence length="290" mass="32499">MSPSRKYTPPPLPVPKVFQSREEIERGIEKLRRRISAVEKLLTDGDRFDSTRVDTVESDIRDTVLEIFGPQSPEYGDHQYFQITSGPPTMVTSEWEVQQRFEGGVPEARAVLEGLINRLEEKLHDHPTTEARPQRATPGIGHEVFVVHGHDGQALAEVARVIQQIGLEPLIIHERVNLGRTLVEKVETNAPRSGFAVVIMSEDDEGRARGDGDVQLRARQNVLVELGFFYGFLGRSRVLVLRKGNPEMPSDIFGVVYEPIDPAGAWKFKMVQELQAAGFNVSADSLTRPR</sequence>
<dbReference type="GO" id="GO:0050135">
    <property type="term" value="F:NADP+ nucleosidase activity"/>
    <property type="evidence" value="ECO:0007669"/>
    <property type="project" value="InterPro"/>
</dbReference>
<proteinExistence type="predicted"/>